<dbReference type="RefSeq" id="WP_418160434.1">
    <property type="nucleotide sequence ID" value="NZ_JBBLZC010000016.1"/>
</dbReference>
<comment type="function">
    <text evidence="6">Membrane-associated protein that warps the membrane surface to access and bind aromatic isoprenes with high specificity, including ubiquinone (CoQ) isoprene intermediates and presents them directly to COQ7, therefore facilitating the COQ7-mediated hydroxylase step. Participates in the biosynthesis of coenzyme Q, also named ubiquinone, an essential lipid-soluble electron transporter for aerobic cellular respiration.</text>
</comment>
<reference evidence="8 9" key="1">
    <citation type="submission" date="2024-01" db="EMBL/GenBank/DDBJ databases">
        <title>Multi-omics insights into the function and evolution of sodium benzoate biodegradation pathways in Benzoatithermus flavus gen. nov., sp. nov. from hot spring.</title>
        <authorList>
            <person name="Hu C.-J."/>
            <person name="Li W.-J."/>
        </authorList>
    </citation>
    <scope>NUCLEOTIDE SEQUENCE [LARGE SCALE GENOMIC DNA]</scope>
    <source>
        <strain evidence="8 9">SYSU G07066</strain>
    </source>
</reference>
<evidence type="ECO:0000256" key="6">
    <source>
        <dbReference type="ARBA" id="ARBA00058104"/>
    </source>
</evidence>
<evidence type="ECO:0000256" key="2">
    <source>
        <dbReference type="ARBA" id="ARBA00010766"/>
    </source>
</evidence>
<evidence type="ECO:0000313" key="8">
    <source>
        <dbReference type="EMBL" id="MEK0084583.1"/>
    </source>
</evidence>
<feature type="domain" description="COQ9 C-terminal" evidence="7">
    <location>
        <begin position="120"/>
        <end position="193"/>
    </location>
</feature>
<dbReference type="PANTHER" id="PTHR21427:SF19">
    <property type="entry name" value="UBIQUINONE BIOSYNTHESIS PROTEIN COQ9, MITOCHONDRIAL"/>
    <property type="match status" value="1"/>
</dbReference>
<keyword evidence="3" id="KW-0831">Ubiquinone biosynthesis</keyword>
<dbReference type="Proteomes" id="UP001375743">
    <property type="component" value="Unassembled WGS sequence"/>
</dbReference>
<comment type="caution">
    <text evidence="8">The sequence shown here is derived from an EMBL/GenBank/DDBJ whole genome shotgun (WGS) entry which is preliminary data.</text>
</comment>
<dbReference type="InterPro" id="IPR012762">
    <property type="entry name" value="Ubiq_biosynth_COQ9"/>
</dbReference>
<comment type="similarity">
    <text evidence="2">Belongs to the COQ9 family.</text>
</comment>
<dbReference type="NCBIfam" id="TIGR02396">
    <property type="entry name" value="diverge_rpsU"/>
    <property type="match status" value="1"/>
</dbReference>
<gene>
    <name evidence="8" type="ORF">U1T56_15620</name>
</gene>
<protein>
    <submittedName>
        <fullName evidence="8">COQ9 family protein</fullName>
    </submittedName>
</protein>
<evidence type="ECO:0000256" key="4">
    <source>
        <dbReference type="ARBA" id="ARBA00022946"/>
    </source>
</evidence>
<dbReference type="PANTHER" id="PTHR21427">
    <property type="entry name" value="UBIQUINONE BIOSYNTHESIS PROTEIN COQ9, MITOCHONDRIAL"/>
    <property type="match status" value="1"/>
</dbReference>
<organism evidence="8 9">
    <name type="scientific">Benzoatithermus flavus</name>
    <dbReference type="NCBI Taxonomy" id="3108223"/>
    <lineage>
        <taxon>Bacteria</taxon>
        <taxon>Pseudomonadati</taxon>
        <taxon>Pseudomonadota</taxon>
        <taxon>Alphaproteobacteria</taxon>
        <taxon>Geminicoccales</taxon>
        <taxon>Geminicoccaceae</taxon>
        <taxon>Benzoatithermus</taxon>
    </lineage>
</organism>
<proteinExistence type="inferred from homology"/>
<evidence type="ECO:0000259" key="7">
    <source>
        <dbReference type="Pfam" id="PF08511"/>
    </source>
</evidence>
<keyword evidence="4" id="KW-0809">Transit peptide</keyword>
<keyword evidence="9" id="KW-1185">Reference proteome</keyword>
<comment type="pathway">
    <text evidence="1">Cofactor biosynthesis; ubiquinone biosynthesis.</text>
</comment>
<evidence type="ECO:0000256" key="3">
    <source>
        <dbReference type="ARBA" id="ARBA00022688"/>
    </source>
</evidence>
<evidence type="ECO:0000256" key="1">
    <source>
        <dbReference type="ARBA" id="ARBA00004749"/>
    </source>
</evidence>
<dbReference type="EMBL" id="JBBLZC010000016">
    <property type="protein sequence ID" value="MEK0084583.1"/>
    <property type="molecule type" value="Genomic_DNA"/>
</dbReference>
<accession>A0ABU8XTQ9</accession>
<name>A0ABU8XTQ9_9PROT</name>
<dbReference type="Pfam" id="PF08511">
    <property type="entry name" value="COQ9"/>
    <property type="match status" value="1"/>
</dbReference>
<dbReference type="Gene3D" id="1.10.357.10">
    <property type="entry name" value="Tetracycline Repressor, domain 2"/>
    <property type="match status" value="1"/>
</dbReference>
<dbReference type="InterPro" id="IPR013718">
    <property type="entry name" value="COQ9_C"/>
</dbReference>
<sequence length="217" mass="24442">MTDAVAERRALKDRVLEAALLHAAFDGWSRRTLINAAADAGLDPATARRLFPQGGDSLLAWLDDWADRRMLEAVSAQELERLPVRRRIALLVRTRLELLAPHREAMRRAAVAHGFPTNVAEAGRALWRTVDRMWQAAGLGGEPAEGFSYYSRRASLAAVLIATFLYWLEDHSEGSADTWAFLDRRIEDVMRIGRARSTFDRWTGWLTGRRPAAHAPR</sequence>
<evidence type="ECO:0000313" key="9">
    <source>
        <dbReference type="Proteomes" id="UP001375743"/>
    </source>
</evidence>
<evidence type="ECO:0000256" key="5">
    <source>
        <dbReference type="ARBA" id="ARBA00023121"/>
    </source>
</evidence>
<keyword evidence="5" id="KW-0446">Lipid-binding</keyword>